<dbReference type="CDD" id="cd00158">
    <property type="entry name" value="RHOD"/>
    <property type="match status" value="2"/>
</dbReference>
<dbReference type="Gene3D" id="3.40.250.10">
    <property type="entry name" value="Rhodanese-like domain"/>
    <property type="match status" value="2"/>
</dbReference>
<gene>
    <name evidence="2" type="ORF">C7B45_16500</name>
</gene>
<dbReference type="PANTHER" id="PTHR43031:SF1">
    <property type="entry name" value="PYRIDINE NUCLEOTIDE-DISULPHIDE OXIDOREDUCTASE"/>
    <property type="match status" value="1"/>
</dbReference>
<proteinExistence type="predicted"/>
<dbReference type="SUPFAM" id="SSF52821">
    <property type="entry name" value="Rhodanese/Cell cycle control phosphatase"/>
    <property type="match status" value="2"/>
</dbReference>
<reference evidence="2 3" key="1">
    <citation type="journal article" date="2014" name="BMC Genomics">
        <title>Comparison of environmental and isolate Sulfobacillus genomes reveals diverse carbon, sulfur, nitrogen, and hydrogen metabolisms.</title>
        <authorList>
            <person name="Justice N.B."/>
            <person name="Norman A."/>
            <person name="Brown C.T."/>
            <person name="Singh A."/>
            <person name="Thomas B.C."/>
            <person name="Banfield J.F."/>
        </authorList>
    </citation>
    <scope>NUCLEOTIDE SEQUENCE [LARGE SCALE GENOMIC DNA]</scope>
    <source>
        <strain evidence="2">AMDSBA3</strain>
    </source>
</reference>
<accession>A0A2T2WCZ4</accession>
<dbReference type="InterPro" id="IPR036873">
    <property type="entry name" value="Rhodanese-like_dom_sf"/>
</dbReference>
<evidence type="ECO:0000313" key="3">
    <source>
        <dbReference type="Proteomes" id="UP000241848"/>
    </source>
</evidence>
<dbReference type="SMART" id="SM00450">
    <property type="entry name" value="RHOD"/>
    <property type="match status" value="2"/>
</dbReference>
<dbReference type="EMBL" id="PXYV01000086">
    <property type="protein sequence ID" value="PSR20103.1"/>
    <property type="molecule type" value="Genomic_DNA"/>
</dbReference>
<dbReference type="AlphaFoldDB" id="A0A2T2WCZ4"/>
<evidence type="ECO:0000259" key="1">
    <source>
        <dbReference type="PROSITE" id="PS50206"/>
    </source>
</evidence>
<protein>
    <submittedName>
        <fullName evidence="2">Sulfurtransferase</fullName>
    </submittedName>
</protein>
<sequence length="237" mass="25793">MGVFLLWRVNEFPLVTKFVIVVANTQRTVRISVSQVQRILGAIQSRGTVVLDIRSQAAYNQGHVAGAISAPFNPSRWAHAVADWLKQNDAEVVLFGDDTGVAQAAAQALQQLGVVAQAVWDGGPERWQAEGGTIIAVDQITVDHLRQNLDDFVVVDVREPYEWRQGIIPGAQKIPLSQLSQYLSEFDREQRYALVCAHGHRSQTAAEVLAQHGLSAASVVGGMALWVQSGHPIDVGT</sequence>
<dbReference type="InterPro" id="IPR050229">
    <property type="entry name" value="GlpE_sulfurtransferase"/>
</dbReference>
<feature type="domain" description="Rhodanese" evidence="1">
    <location>
        <begin position="148"/>
        <end position="235"/>
    </location>
</feature>
<dbReference type="InterPro" id="IPR001763">
    <property type="entry name" value="Rhodanese-like_dom"/>
</dbReference>
<dbReference type="PROSITE" id="PS50206">
    <property type="entry name" value="RHODANESE_3"/>
    <property type="match status" value="2"/>
</dbReference>
<keyword evidence="2" id="KW-0808">Transferase</keyword>
<organism evidence="2 3">
    <name type="scientific">Sulfobacillus acidophilus</name>
    <dbReference type="NCBI Taxonomy" id="53633"/>
    <lineage>
        <taxon>Bacteria</taxon>
        <taxon>Bacillati</taxon>
        <taxon>Bacillota</taxon>
        <taxon>Clostridia</taxon>
        <taxon>Eubacteriales</taxon>
        <taxon>Clostridiales Family XVII. Incertae Sedis</taxon>
        <taxon>Sulfobacillus</taxon>
    </lineage>
</organism>
<dbReference type="GO" id="GO:0016740">
    <property type="term" value="F:transferase activity"/>
    <property type="evidence" value="ECO:0007669"/>
    <property type="project" value="UniProtKB-KW"/>
</dbReference>
<dbReference type="Proteomes" id="UP000241848">
    <property type="component" value="Unassembled WGS sequence"/>
</dbReference>
<evidence type="ECO:0000313" key="2">
    <source>
        <dbReference type="EMBL" id="PSR20103.1"/>
    </source>
</evidence>
<feature type="domain" description="Rhodanese" evidence="1">
    <location>
        <begin position="44"/>
        <end position="136"/>
    </location>
</feature>
<comment type="caution">
    <text evidence="2">The sequence shown here is derived from an EMBL/GenBank/DDBJ whole genome shotgun (WGS) entry which is preliminary data.</text>
</comment>
<dbReference type="PANTHER" id="PTHR43031">
    <property type="entry name" value="FAD-DEPENDENT OXIDOREDUCTASE"/>
    <property type="match status" value="1"/>
</dbReference>
<dbReference type="Pfam" id="PF00581">
    <property type="entry name" value="Rhodanese"/>
    <property type="match status" value="2"/>
</dbReference>
<name>A0A2T2WCZ4_9FIRM</name>